<dbReference type="AlphaFoldDB" id="R9KTR3"/>
<dbReference type="InterPro" id="IPR036830">
    <property type="entry name" value="PP_kinase_middle_dom_sf"/>
</dbReference>
<feature type="region of interest" description="Disordered" evidence="8">
    <location>
        <begin position="928"/>
        <end position="1011"/>
    </location>
</feature>
<evidence type="ECO:0000313" key="14">
    <source>
        <dbReference type="Proteomes" id="UP000014204"/>
    </source>
</evidence>
<evidence type="ECO:0000259" key="10">
    <source>
        <dbReference type="Pfam" id="PF13089"/>
    </source>
</evidence>
<dbReference type="GO" id="GO:0046872">
    <property type="term" value="F:metal ion binding"/>
    <property type="evidence" value="ECO:0007669"/>
    <property type="project" value="UniProtKB-KW"/>
</dbReference>
<comment type="PTM">
    <text evidence="6 7">An intermediate of this reaction is the autophosphorylated ppk in which a phosphate is covalently linked to a histidine residue through a N-P bond.</text>
</comment>
<dbReference type="Pfam" id="PF17941">
    <property type="entry name" value="PP_kinase_C_1"/>
    <property type="match status" value="1"/>
</dbReference>
<dbReference type="GO" id="GO:0008976">
    <property type="term" value="F:polyphosphate kinase activity"/>
    <property type="evidence" value="ECO:0007669"/>
    <property type="project" value="UniProtKB-UniRule"/>
</dbReference>
<protein>
    <recommendedName>
        <fullName evidence="6 7">Polyphosphate kinase</fullName>
        <ecNumber evidence="6 7">2.7.4.1</ecNumber>
    </recommendedName>
    <alternativeName>
        <fullName evidence="6">ATP-polyphosphate phosphotransferase</fullName>
    </alternativeName>
    <alternativeName>
        <fullName evidence="6">Polyphosphoric acid kinase</fullName>
    </alternativeName>
</protein>
<comment type="catalytic activity">
    <reaction evidence="6 7">
        <text>[phosphate](n) + ATP = [phosphate](n+1) + ADP</text>
        <dbReference type="Rhea" id="RHEA:19573"/>
        <dbReference type="Rhea" id="RHEA-COMP:9859"/>
        <dbReference type="Rhea" id="RHEA-COMP:14280"/>
        <dbReference type="ChEBI" id="CHEBI:16838"/>
        <dbReference type="ChEBI" id="CHEBI:30616"/>
        <dbReference type="ChEBI" id="CHEBI:456216"/>
        <dbReference type="EC" id="2.7.4.1"/>
    </reaction>
</comment>
<comment type="cofactor">
    <cofactor evidence="6">
        <name>Mg(2+)</name>
        <dbReference type="ChEBI" id="CHEBI:18420"/>
    </cofactor>
</comment>
<evidence type="ECO:0000256" key="8">
    <source>
        <dbReference type="SAM" id="MobiDB-lite"/>
    </source>
</evidence>
<dbReference type="GO" id="GO:0006799">
    <property type="term" value="P:polyphosphate biosynthetic process"/>
    <property type="evidence" value="ECO:0007669"/>
    <property type="project" value="UniProtKB-UniRule"/>
</dbReference>
<evidence type="ECO:0000259" key="12">
    <source>
        <dbReference type="Pfam" id="PF17941"/>
    </source>
</evidence>
<dbReference type="SUPFAM" id="SSF140356">
    <property type="entry name" value="PPK N-terminal domain-like"/>
    <property type="match status" value="1"/>
</dbReference>
<feature type="region of interest" description="Disordered" evidence="8">
    <location>
        <begin position="183"/>
        <end position="212"/>
    </location>
</feature>
<dbReference type="GO" id="GO:0009358">
    <property type="term" value="C:polyphosphate kinase complex"/>
    <property type="evidence" value="ECO:0007669"/>
    <property type="project" value="InterPro"/>
</dbReference>
<keyword evidence="14" id="KW-1185">Reference proteome</keyword>
<evidence type="ECO:0000256" key="3">
    <source>
        <dbReference type="ARBA" id="ARBA00022741"/>
    </source>
</evidence>
<feature type="binding site" evidence="6">
    <location>
        <position position="59"/>
    </location>
    <ligand>
        <name>ATP</name>
        <dbReference type="ChEBI" id="CHEBI:30616"/>
    </ligand>
</feature>
<proteinExistence type="inferred from homology"/>
<dbReference type="Gene3D" id="3.30.870.10">
    <property type="entry name" value="Endonuclease Chain A"/>
    <property type="match status" value="2"/>
</dbReference>
<feature type="binding site" evidence="6">
    <location>
        <position position="612"/>
    </location>
    <ligand>
        <name>ATP</name>
        <dbReference type="ChEBI" id="CHEBI:30616"/>
    </ligand>
</feature>
<accession>R9KTR3</accession>
<dbReference type="EC" id="2.7.4.1" evidence="6 7"/>
<evidence type="ECO:0000259" key="9">
    <source>
        <dbReference type="Pfam" id="PF02503"/>
    </source>
</evidence>
<feature type="compositionally biased region" description="Low complexity" evidence="8">
    <location>
        <begin position="952"/>
        <end position="969"/>
    </location>
</feature>
<evidence type="ECO:0000256" key="6">
    <source>
        <dbReference type="HAMAP-Rule" id="MF_00347"/>
    </source>
</evidence>
<evidence type="ECO:0000256" key="1">
    <source>
        <dbReference type="ARBA" id="ARBA00022553"/>
    </source>
</evidence>
<dbReference type="Gene3D" id="3.30.1840.10">
    <property type="entry name" value="Polyphosphate kinase middle domain"/>
    <property type="match status" value="1"/>
</dbReference>
<keyword evidence="6" id="KW-0479">Metal-binding</keyword>
<comment type="function">
    <text evidence="6 7">Catalyzes the reversible transfer of the terminal phosphate of ATP to form a long-chain polyphosphate (polyP).</text>
</comment>
<dbReference type="RefSeq" id="WP_016310392.1">
    <property type="nucleotide sequence ID" value="NZ_KE159646.1"/>
</dbReference>
<keyword evidence="5 6" id="KW-0067">ATP-binding</keyword>
<name>R9KTR3_9ACTN</name>
<organism evidence="13 14">
    <name type="scientific">Adlercreutzia caecimuris B7</name>
    <dbReference type="NCBI Taxonomy" id="1235794"/>
    <lineage>
        <taxon>Bacteria</taxon>
        <taxon>Bacillati</taxon>
        <taxon>Actinomycetota</taxon>
        <taxon>Coriobacteriia</taxon>
        <taxon>Eggerthellales</taxon>
        <taxon>Eggerthellaceae</taxon>
        <taxon>Adlercreutzia</taxon>
    </lineage>
</organism>
<dbReference type="HOGENOM" id="CLU_009678_3_0_11"/>
<dbReference type="PANTHER" id="PTHR30218:SF0">
    <property type="entry name" value="POLYPHOSPHATE KINASE"/>
    <property type="match status" value="1"/>
</dbReference>
<feature type="binding site" evidence="6">
    <location>
        <position position="453"/>
    </location>
    <ligand>
        <name>Mg(2+)</name>
        <dbReference type="ChEBI" id="CHEBI:18420"/>
    </ligand>
</feature>
<evidence type="ECO:0000259" key="11">
    <source>
        <dbReference type="Pfam" id="PF13090"/>
    </source>
</evidence>
<feature type="binding site" evidence="6">
    <location>
        <position position="516"/>
    </location>
    <ligand>
        <name>ATP</name>
        <dbReference type="ChEBI" id="CHEBI:30616"/>
    </ligand>
</feature>
<dbReference type="EMBL" id="ASSY01000010">
    <property type="protein sequence ID" value="EOS49755.1"/>
    <property type="molecule type" value="Genomic_DNA"/>
</dbReference>
<dbReference type="GeneID" id="82191574"/>
<dbReference type="eggNOG" id="COG0855">
    <property type="taxonomic scope" value="Bacteria"/>
</dbReference>
<dbReference type="InterPro" id="IPR041108">
    <property type="entry name" value="PP_kinase_C_1"/>
</dbReference>
<feature type="binding site" evidence="6">
    <location>
        <position position="640"/>
    </location>
    <ligand>
        <name>ATP</name>
        <dbReference type="ChEBI" id="CHEBI:30616"/>
    </ligand>
</feature>
<comment type="similarity">
    <text evidence="6 7">Belongs to the polyphosphate kinase 1 (PPK1) family.</text>
</comment>
<sequence>MNQQASKDANETTTTSKPPYMQNRELSWLDFNKRVLDQGADPTVPLLERLNFISIFWSNLQEFFMVRVGSLTDLALLKKSIVDPKSGMTPAEQLDAVYARCHELYPYYEETFENLRGLLAQENICQLRKDDLTDEQLVALDDYMADNVLPFLSPQIVNARHPFPHLENGGLYIVVRLDEQAAPKQKKTKEEKARAKAEKAERAEKGEGKQSKNLGAEGVTLGIIPLPRQTNRVIQLPGEGLSYMLVEHAIEMWVPEIFSMYTVKHTNIICVTRNADLDATEGAEEQGEDYREHMKRILKKRSRLAPVRLESERPLSRTVKKLLLDKLGLAEHQIFVTKVPLNMGYTWGLGARLTPERRAALTQKPFAPQWPACLDRNRSIIEQVSEREVLLSYPYQSMDAFVRLLHEAANDPAVISIKITLYRLASQSHLAEALIAAAENGKEVTALFELRARFDESNNIEWSQRFEQAGCHVIYGFRNFKVHSKICTITRQTEDGLQHITQLGTGNYNEKTAKLYTDFSFITTDARIGADAADFFRNMALENTSDDYSILWVAPLMIKQNIMRKIDEQIALAKAGKPCGLFFKTNSITDKEVIDKLVEASQAGVETHLFVRGISCLLPGVAGYTDHVHEVSIVGQLLEHSRIYGFGPREGCEIYLSSADLMTRNMDKRIEIAWPILNPVLREQVLGYLDISWSDTAKLRELLPDGSYTPLGFFAQADEAGNVELFDSQKYLIAEAQRMRLAAAELAARHEAERAEDRRVVFPLGRVETSTPDMPEVVTEEESEFVVREDAIPAEVPVAEPAAASMADIAEGRATDVVDEALAALRGVAGTSRSEGDSEAAQDLAAGKSAPASKTEDAEAVKPAAEARLAPEASSEPSVEATPAPEAPASAAAVMAVAAGATAASVLQSAAVPAASLSAPEAKHAVAAAPAATEKAPKHAAPAPSSAPTPAAPALAPSSAPAPAATTPAAPAPSAPAPAATKPTAPAPSAPAPASASTPAAPATPAATLEPDPFAPAAEIVDPASPSAATVRETLPTECVTTEIVTAPKKLGFFGRLLKLLFG</sequence>
<evidence type="ECO:0000256" key="5">
    <source>
        <dbReference type="ARBA" id="ARBA00022840"/>
    </source>
</evidence>
<keyword evidence="6" id="KW-0460">Magnesium</keyword>
<dbReference type="Proteomes" id="UP000014204">
    <property type="component" value="Unassembled WGS sequence"/>
</dbReference>
<feature type="domain" description="Polyphosphate kinase N-terminal" evidence="10">
    <location>
        <begin position="22"/>
        <end position="125"/>
    </location>
</feature>
<dbReference type="HAMAP" id="MF_00347">
    <property type="entry name" value="Polyphosphate_kinase"/>
    <property type="match status" value="1"/>
</dbReference>
<keyword evidence="3 6" id="KW-0547">Nucleotide-binding</keyword>
<feature type="domain" description="Polyphosphate kinase middle" evidence="9">
    <location>
        <begin position="137"/>
        <end position="348"/>
    </location>
</feature>
<dbReference type="InterPro" id="IPR024953">
    <property type="entry name" value="PP_kinase_middle"/>
</dbReference>
<dbReference type="Pfam" id="PF02503">
    <property type="entry name" value="PP_kinase"/>
    <property type="match status" value="1"/>
</dbReference>
<feature type="active site" description="Phosphohistidine intermediate" evidence="6">
    <location>
        <position position="483"/>
    </location>
</feature>
<evidence type="ECO:0000256" key="4">
    <source>
        <dbReference type="ARBA" id="ARBA00022777"/>
    </source>
</evidence>
<dbReference type="PATRIC" id="fig|1235794.3.peg.2186"/>
<dbReference type="InterPro" id="IPR003414">
    <property type="entry name" value="PP_kinase"/>
</dbReference>
<reference evidence="13 14" key="1">
    <citation type="submission" date="2013-04" db="EMBL/GenBank/DDBJ databases">
        <title>The Genome Sequence of Enterorhabdus caecimuris B7.</title>
        <authorList>
            <consortium name="The Broad Institute Genomics Platform"/>
            <consortium name="The Broad Institute Genome Sequencing Center for Infectious Disease"/>
            <person name="Earl A."/>
            <person name="Xavier R."/>
            <person name="Elson C."/>
            <person name="Duck W."/>
            <person name="Walker B."/>
            <person name="Young S."/>
            <person name="Zeng Q."/>
            <person name="Gargeya S."/>
            <person name="Fitzgerald M."/>
            <person name="Haas B."/>
            <person name="Abouelleil A."/>
            <person name="Allen A.W."/>
            <person name="Alvarado L."/>
            <person name="Arachchi H.M."/>
            <person name="Berlin A.M."/>
            <person name="Chapman S.B."/>
            <person name="Gainer-Dewar J."/>
            <person name="Goldberg J."/>
            <person name="Griggs A."/>
            <person name="Gujja S."/>
            <person name="Hansen M."/>
            <person name="Howarth C."/>
            <person name="Imamovic A."/>
            <person name="Ireland A."/>
            <person name="Larimer J."/>
            <person name="McCowan C."/>
            <person name="Murphy C."/>
            <person name="Pearson M."/>
            <person name="Poon T.W."/>
            <person name="Priest M."/>
            <person name="Roberts A."/>
            <person name="Saif S."/>
            <person name="Shea T."/>
            <person name="Sisk P."/>
            <person name="Sykes S."/>
            <person name="Wortman J."/>
            <person name="Nusbaum C."/>
            <person name="Birren B."/>
        </authorList>
    </citation>
    <scope>NUCLEOTIDE SEQUENCE [LARGE SCALE GENOMIC DNA]</scope>
    <source>
        <strain evidence="13 14">B7</strain>
    </source>
</reference>
<keyword evidence="2 6" id="KW-0808">Transferase</keyword>
<dbReference type="STRING" id="1235794.C811_02216"/>
<feature type="compositionally biased region" description="Low complexity" evidence="8">
    <location>
        <begin position="928"/>
        <end position="944"/>
    </location>
</feature>
<evidence type="ECO:0000313" key="13">
    <source>
        <dbReference type="EMBL" id="EOS49755.1"/>
    </source>
</evidence>
<evidence type="ECO:0000256" key="7">
    <source>
        <dbReference type="RuleBase" id="RU003800"/>
    </source>
</evidence>
<dbReference type="Gene3D" id="1.20.58.310">
    <property type="entry name" value="Polyphosphate kinase N-terminal domain"/>
    <property type="match status" value="1"/>
</dbReference>
<dbReference type="InterPro" id="IPR025198">
    <property type="entry name" value="PPK_N_dom"/>
</dbReference>
<dbReference type="InterPro" id="IPR036832">
    <property type="entry name" value="PPK_N_dom_sf"/>
</dbReference>
<feature type="compositionally biased region" description="Low complexity" evidence="8">
    <location>
        <begin position="870"/>
        <end position="885"/>
    </location>
</feature>
<dbReference type="SUPFAM" id="SSF56024">
    <property type="entry name" value="Phospholipase D/nuclease"/>
    <property type="match status" value="2"/>
</dbReference>
<feature type="domain" description="Polyphosphate kinase C-terminal" evidence="11">
    <location>
        <begin position="551"/>
        <end position="710"/>
    </location>
</feature>
<dbReference type="SUPFAM" id="SSF143724">
    <property type="entry name" value="PHP14-like"/>
    <property type="match status" value="1"/>
</dbReference>
<dbReference type="PANTHER" id="PTHR30218">
    <property type="entry name" value="POLYPHOSPHATE KINASE"/>
    <property type="match status" value="1"/>
</dbReference>
<dbReference type="Pfam" id="PF13090">
    <property type="entry name" value="PP_kinase_C"/>
    <property type="match status" value="1"/>
</dbReference>
<feature type="compositionally biased region" description="Low complexity" evidence="8">
    <location>
        <begin position="992"/>
        <end position="1008"/>
    </location>
</feature>
<dbReference type="InterPro" id="IPR025200">
    <property type="entry name" value="PPK_C_dom2"/>
</dbReference>
<dbReference type="GO" id="GO:0005524">
    <property type="term" value="F:ATP binding"/>
    <property type="evidence" value="ECO:0007669"/>
    <property type="project" value="UniProtKB-KW"/>
</dbReference>
<keyword evidence="4 6" id="KW-0418">Kinase</keyword>
<feature type="binding site" evidence="6">
    <location>
        <position position="423"/>
    </location>
    <ligand>
        <name>Mg(2+)</name>
        <dbReference type="ChEBI" id="CHEBI:18420"/>
    </ligand>
</feature>
<feature type="compositionally biased region" description="Basic and acidic residues" evidence="8">
    <location>
        <begin position="188"/>
        <end position="210"/>
    </location>
</feature>
<comment type="caution">
    <text evidence="13">The sequence shown here is derived from an EMBL/GenBank/DDBJ whole genome shotgun (WGS) entry which is preliminary data.</text>
</comment>
<feature type="region of interest" description="Disordered" evidence="8">
    <location>
        <begin position="829"/>
        <end position="885"/>
    </location>
</feature>
<keyword evidence="1 6" id="KW-0597">Phosphoprotein</keyword>
<feature type="domain" description="Polyphosphate kinase C-terminal" evidence="12">
    <location>
        <begin position="380"/>
        <end position="540"/>
    </location>
</feature>
<gene>
    <name evidence="6" type="primary">ppk</name>
    <name evidence="13" type="ORF">C811_02216</name>
</gene>
<dbReference type="Pfam" id="PF13089">
    <property type="entry name" value="PP_kinase_N"/>
    <property type="match status" value="1"/>
</dbReference>
<dbReference type="NCBIfam" id="TIGR03705">
    <property type="entry name" value="poly_P_kin"/>
    <property type="match status" value="1"/>
</dbReference>
<evidence type="ECO:0000256" key="2">
    <source>
        <dbReference type="ARBA" id="ARBA00022679"/>
    </source>
</evidence>